<evidence type="ECO:0000256" key="3">
    <source>
        <dbReference type="ARBA" id="ARBA00022676"/>
    </source>
</evidence>
<evidence type="ECO:0000256" key="8">
    <source>
        <dbReference type="ARBA" id="ARBA00023136"/>
    </source>
</evidence>
<keyword evidence="3 10" id="KW-0328">Glycosyltransferase</keyword>
<protein>
    <recommendedName>
        <fullName evidence="11">UDP-glucuronosyltransferase</fullName>
        <ecNumber evidence="11">2.4.1.17</ecNumber>
    </recommendedName>
</protein>
<evidence type="ECO:0000313" key="12">
    <source>
        <dbReference type="Proteomes" id="UP000887540"/>
    </source>
</evidence>
<evidence type="ECO:0000256" key="11">
    <source>
        <dbReference type="RuleBase" id="RU362059"/>
    </source>
</evidence>
<dbReference type="PANTHER" id="PTHR48043:SF145">
    <property type="entry name" value="FI06409P-RELATED"/>
    <property type="match status" value="1"/>
</dbReference>
<keyword evidence="7 11" id="KW-1133">Transmembrane helix</keyword>
<comment type="subcellular location">
    <subcellularLocation>
        <location evidence="1 11">Membrane</location>
        <topology evidence="1 11">Single-pass membrane protein</topology>
    </subcellularLocation>
</comment>
<dbReference type="Pfam" id="PF00201">
    <property type="entry name" value="UDPGT"/>
    <property type="match status" value="1"/>
</dbReference>
<dbReference type="EC" id="2.4.1.17" evidence="11"/>
<name>A0A914BYV5_9BILA</name>
<evidence type="ECO:0000256" key="6">
    <source>
        <dbReference type="ARBA" id="ARBA00022729"/>
    </source>
</evidence>
<dbReference type="SUPFAM" id="SSF53756">
    <property type="entry name" value="UDP-Glycosyltransferase/glycogen phosphorylase"/>
    <property type="match status" value="1"/>
</dbReference>
<dbReference type="Gene3D" id="3.40.50.2000">
    <property type="entry name" value="Glycogen Phosphorylase B"/>
    <property type="match status" value="1"/>
</dbReference>
<keyword evidence="4 10" id="KW-0808">Transferase</keyword>
<dbReference type="PROSITE" id="PS00375">
    <property type="entry name" value="UDPGT"/>
    <property type="match status" value="1"/>
</dbReference>
<sequence>MNQLFSGNAIDVMKKKFGQNFDVNEEVAKSSLYFANVDEHVDFPRPISHKVVYMGGTGKVKAKPLEKKFEDIMQKSKKGVILVSFGSVALSINMPQEVKQVFLETFKKFPDITFLWKYEKDEHKIAEGYENVVTDKWVPQNDLLEHPKLLGFVSHGGMNSVQEGASKGVPMVMIPLFADQHRNSKMLEYRNMAVVLNRKELTVEKLTEALKKIIEDDSYRKNAKRISALIAAKPMSAEERIVKYTEFAAKFGPDLNLDMEGRHLNFVQFYCLDIILPAILLAAVVNYY</sequence>
<dbReference type="InterPro" id="IPR050271">
    <property type="entry name" value="UDP-glycosyltransferase"/>
</dbReference>
<dbReference type="PANTHER" id="PTHR48043">
    <property type="entry name" value="EG:EG0003.4 PROTEIN-RELATED"/>
    <property type="match status" value="1"/>
</dbReference>
<evidence type="ECO:0000256" key="4">
    <source>
        <dbReference type="ARBA" id="ARBA00022679"/>
    </source>
</evidence>
<reference evidence="13" key="1">
    <citation type="submission" date="2022-11" db="UniProtKB">
        <authorList>
            <consortium name="WormBaseParasite"/>
        </authorList>
    </citation>
    <scope>IDENTIFICATION</scope>
</reference>
<organism evidence="12 13">
    <name type="scientific">Acrobeloides nanus</name>
    <dbReference type="NCBI Taxonomy" id="290746"/>
    <lineage>
        <taxon>Eukaryota</taxon>
        <taxon>Metazoa</taxon>
        <taxon>Ecdysozoa</taxon>
        <taxon>Nematoda</taxon>
        <taxon>Chromadorea</taxon>
        <taxon>Rhabditida</taxon>
        <taxon>Tylenchina</taxon>
        <taxon>Cephalobomorpha</taxon>
        <taxon>Cephaloboidea</taxon>
        <taxon>Cephalobidae</taxon>
        <taxon>Acrobeloides</taxon>
    </lineage>
</organism>
<dbReference type="FunFam" id="3.40.50.2000:FF:000038">
    <property type="entry name" value="UDP-GlucuronosylTransferase"/>
    <property type="match status" value="1"/>
</dbReference>
<evidence type="ECO:0000256" key="10">
    <source>
        <dbReference type="RuleBase" id="RU003718"/>
    </source>
</evidence>
<keyword evidence="5 11" id="KW-0812">Transmembrane</keyword>
<proteinExistence type="inferred from homology"/>
<keyword evidence="8 11" id="KW-0472">Membrane</keyword>
<dbReference type="AlphaFoldDB" id="A0A914BYV5"/>
<dbReference type="InterPro" id="IPR002213">
    <property type="entry name" value="UDP_glucos_trans"/>
</dbReference>
<comment type="similarity">
    <text evidence="2 10">Belongs to the UDP-glycosyltransferase family.</text>
</comment>
<dbReference type="WBParaSite" id="ACRNAN_Path_1318.g5171.t1">
    <property type="protein sequence ID" value="ACRNAN_Path_1318.g5171.t1"/>
    <property type="gene ID" value="ACRNAN_Path_1318.g5171"/>
</dbReference>
<dbReference type="GO" id="GO:0016020">
    <property type="term" value="C:membrane"/>
    <property type="evidence" value="ECO:0007669"/>
    <property type="project" value="UniProtKB-SubCell"/>
</dbReference>
<comment type="catalytic activity">
    <reaction evidence="9 11">
        <text>glucuronate acceptor + UDP-alpha-D-glucuronate = acceptor beta-D-glucuronoside + UDP + H(+)</text>
        <dbReference type="Rhea" id="RHEA:21032"/>
        <dbReference type="ChEBI" id="CHEBI:15378"/>
        <dbReference type="ChEBI" id="CHEBI:58052"/>
        <dbReference type="ChEBI" id="CHEBI:58223"/>
        <dbReference type="ChEBI" id="CHEBI:132367"/>
        <dbReference type="ChEBI" id="CHEBI:132368"/>
        <dbReference type="EC" id="2.4.1.17"/>
    </reaction>
</comment>
<evidence type="ECO:0000256" key="1">
    <source>
        <dbReference type="ARBA" id="ARBA00004167"/>
    </source>
</evidence>
<evidence type="ECO:0000256" key="9">
    <source>
        <dbReference type="ARBA" id="ARBA00047475"/>
    </source>
</evidence>
<dbReference type="GO" id="GO:0015020">
    <property type="term" value="F:glucuronosyltransferase activity"/>
    <property type="evidence" value="ECO:0007669"/>
    <property type="project" value="UniProtKB-EC"/>
</dbReference>
<dbReference type="CDD" id="cd03784">
    <property type="entry name" value="GT1_Gtf-like"/>
    <property type="match status" value="1"/>
</dbReference>
<keyword evidence="6" id="KW-0732">Signal</keyword>
<dbReference type="Proteomes" id="UP000887540">
    <property type="component" value="Unplaced"/>
</dbReference>
<evidence type="ECO:0000256" key="7">
    <source>
        <dbReference type="ARBA" id="ARBA00022989"/>
    </source>
</evidence>
<keyword evidence="12" id="KW-1185">Reference proteome</keyword>
<dbReference type="InterPro" id="IPR035595">
    <property type="entry name" value="UDP_glycos_trans_CS"/>
</dbReference>
<evidence type="ECO:0000313" key="13">
    <source>
        <dbReference type="WBParaSite" id="ACRNAN_Path_1318.g5171.t1"/>
    </source>
</evidence>
<evidence type="ECO:0000256" key="5">
    <source>
        <dbReference type="ARBA" id="ARBA00022692"/>
    </source>
</evidence>
<accession>A0A914BYV5</accession>
<feature type="transmembrane region" description="Helical" evidence="11">
    <location>
        <begin position="267"/>
        <end position="287"/>
    </location>
</feature>
<evidence type="ECO:0000256" key="2">
    <source>
        <dbReference type="ARBA" id="ARBA00009995"/>
    </source>
</evidence>